<dbReference type="CDD" id="cd00831">
    <property type="entry name" value="CHS_like"/>
    <property type="match status" value="1"/>
</dbReference>
<evidence type="ECO:0000259" key="4">
    <source>
        <dbReference type="Pfam" id="PF02797"/>
    </source>
</evidence>
<comment type="caution">
    <text evidence="5">The sequence shown here is derived from an EMBL/GenBank/DDBJ whole genome shotgun (WGS) entry which is preliminary data.</text>
</comment>
<accession>A0ABT3CXT5</accession>
<keyword evidence="2" id="KW-0808">Transferase</keyword>
<evidence type="ECO:0000259" key="3">
    <source>
        <dbReference type="Pfam" id="PF00195"/>
    </source>
</evidence>
<feature type="domain" description="Chalcone/stilbene synthase N-terminal" evidence="3">
    <location>
        <begin position="3"/>
        <end position="212"/>
    </location>
</feature>
<reference evidence="5 6" key="1">
    <citation type="submission" date="2022-10" db="EMBL/GenBank/DDBJ databases">
        <title>Comparative genomics and taxonomic characterization of three novel marine species of genus Reichenbachiella exhibiting antioxidant and polysaccharide degradation activities.</title>
        <authorList>
            <person name="Muhammad N."/>
            <person name="Lee Y.-J."/>
            <person name="Ko J."/>
            <person name="Kim S.-G."/>
        </authorList>
    </citation>
    <scope>NUCLEOTIDE SEQUENCE [LARGE SCALE GENOMIC DNA]</scope>
    <source>
        <strain evidence="5 6">ABR2-5</strain>
    </source>
</reference>
<dbReference type="InterPro" id="IPR011141">
    <property type="entry name" value="Polyketide_synthase_type-III"/>
</dbReference>
<sequence length="362" mass="39936">MSAYITSIGTANPDNRYQQEDIANFMCENLGLNAEQQRALRVLYRATGIKERYSVLDDYKRKKGGFKFFKNTPDLQPFPPTSERMRLYREEAVPLAISAITNCINGHQLSSFTHLITVSCTGMYAPGLDVDLIKTLNLSPTINRTSINFMGCYAAMNALTLAKQICDSQQAKVLIVCVELCTIHLQSSHNEDNLLAHSLFADGAAATVVCSEASANSLELVSNASYLAIDGKHDMAWQIGDFGFEMALTTYVPNIIKGGIQDLTRNLLNGTELSLGDIDGYAIHPGGKKILEAIENELGLKKEDNAHAYEVLKSYGNMSSPTILFVLQRILKTMKDQDNILSFAFGPGLTMESILFKSHRDV</sequence>
<evidence type="ECO:0000256" key="1">
    <source>
        <dbReference type="ARBA" id="ARBA00005531"/>
    </source>
</evidence>
<dbReference type="RefSeq" id="WP_264139381.1">
    <property type="nucleotide sequence ID" value="NZ_JAOYOD010000001.1"/>
</dbReference>
<evidence type="ECO:0000313" key="5">
    <source>
        <dbReference type="EMBL" id="MCV9388511.1"/>
    </source>
</evidence>
<dbReference type="SUPFAM" id="SSF53901">
    <property type="entry name" value="Thiolase-like"/>
    <property type="match status" value="2"/>
</dbReference>
<dbReference type="Gene3D" id="3.40.47.10">
    <property type="match status" value="2"/>
</dbReference>
<dbReference type="Pfam" id="PF02797">
    <property type="entry name" value="Chal_sti_synt_C"/>
    <property type="match status" value="1"/>
</dbReference>
<dbReference type="PANTHER" id="PTHR11877">
    <property type="entry name" value="HYDROXYMETHYLGLUTARYL-COA SYNTHASE"/>
    <property type="match status" value="1"/>
</dbReference>
<evidence type="ECO:0000313" key="6">
    <source>
        <dbReference type="Proteomes" id="UP001300692"/>
    </source>
</evidence>
<dbReference type="PANTHER" id="PTHR11877:SF46">
    <property type="entry name" value="TYPE III POLYKETIDE SYNTHASE A"/>
    <property type="match status" value="1"/>
</dbReference>
<dbReference type="InterPro" id="IPR016039">
    <property type="entry name" value="Thiolase-like"/>
</dbReference>
<dbReference type="InterPro" id="IPR012328">
    <property type="entry name" value="Chalcone/stilbene_synt_C"/>
</dbReference>
<keyword evidence="6" id="KW-1185">Reference proteome</keyword>
<name>A0ABT3CXT5_9BACT</name>
<comment type="similarity">
    <text evidence="1">Belongs to the thiolase-like superfamily. Chalcone/stilbene synthases family.</text>
</comment>
<evidence type="ECO:0000256" key="2">
    <source>
        <dbReference type="ARBA" id="ARBA00022679"/>
    </source>
</evidence>
<proteinExistence type="inferred from homology"/>
<feature type="domain" description="Chalcone/stilbene synthase C-terminal" evidence="4">
    <location>
        <begin position="222"/>
        <end position="358"/>
    </location>
</feature>
<organism evidence="5 6">
    <name type="scientific">Reichenbachiella ulvae</name>
    <dbReference type="NCBI Taxonomy" id="2980104"/>
    <lineage>
        <taxon>Bacteria</taxon>
        <taxon>Pseudomonadati</taxon>
        <taxon>Bacteroidota</taxon>
        <taxon>Cytophagia</taxon>
        <taxon>Cytophagales</taxon>
        <taxon>Reichenbachiellaceae</taxon>
        <taxon>Reichenbachiella</taxon>
    </lineage>
</organism>
<dbReference type="EMBL" id="JAOYOD010000001">
    <property type="protein sequence ID" value="MCV9388511.1"/>
    <property type="molecule type" value="Genomic_DNA"/>
</dbReference>
<dbReference type="InterPro" id="IPR001099">
    <property type="entry name" value="Chalcone/stilbene_synt_N"/>
</dbReference>
<protein>
    <submittedName>
        <fullName evidence="5">Type III polyketide synthase</fullName>
    </submittedName>
</protein>
<dbReference type="Pfam" id="PF00195">
    <property type="entry name" value="Chal_sti_synt_N"/>
    <property type="match status" value="1"/>
</dbReference>
<dbReference type="Proteomes" id="UP001300692">
    <property type="component" value="Unassembled WGS sequence"/>
</dbReference>
<gene>
    <name evidence="5" type="ORF">N7U62_17635</name>
</gene>
<dbReference type="PIRSF" id="PIRSF000451">
    <property type="entry name" value="PKS_III"/>
    <property type="match status" value="1"/>
</dbReference>